<dbReference type="EMBL" id="LR746269">
    <property type="protein sequence ID" value="CAA7397570.1"/>
    <property type="molecule type" value="Genomic_DNA"/>
</dbReference>
<dbReference type="Proteomes" id="UP000663760">
    <property type="component" value="Chromosome 6"/>
</dbReference>
<evidence type="ECO:0000313" key="3">
    <source>
        <dbReference type="EMBL" id="CAA7397570.1"/>
    </source>
</evidence>
<protein>
    <submittedName>
        <fullName evidence="2">Uncharacterized protein</fullName>
    </submittedName>
</protein>
<name>A0A7I8IUJ1_SPIIN</name>
<feature type="transmembrane region" description="Helical" evidence="1">
    <location>
        <begin position="12"/>
        <end position="33"/>
    </location>
</feature>
<dbReference type="AlphaFoldDB" id="A0A7I8IUJ1"/>
<organism evidence="2">
    <name type="scientific">Spirodela intermedia</name>
    <name type="common">Intermediate duckweed</name>
    <dbReference type="NCBI Taxonomy" id="51605"/>
    <lineage>
        <taxon>Eukaryota</taxon>
        <taxon>Viridiplantae</taxon>
        <taxon>Streptophyta</taxon>
        <taxon>Embryophyta</taxon>
        <taxon>Tracheophyta</taxon>
        <taxon>Spermatophyta</taxon>
        <taxon>Magnoliopsida</taxon>
        <taxon>Liliopsida</taxon>
        <taxon>Araceae</taxon>
        <taxon>Lemnoideae</taxon>
        <taxon>Spirodela</taxon>
    </lineage>
</organism>
<keyword evidence="4" id="KW-1185">Reference proteome</keyword>
<keyword evidence="1" id="KW-1133">Transmembrane helix</keyword>
<evidence type="ECO:0000313" key="4">
    <source>
        <dbReference type="Proteomes" id="UP000663760"/>
    </source>
</evidence>
<evidence type="ECO:0000256" key="1">
    <source>
        <dbReference type="SAM" id="Phobius"/>
    </source>
</evidence>
<sequence length="34" mass="3511">MHTTTRRLISWTGIGVVGMTAMAGYGLSCGVLGI</sequence>
<keyword evidence="1" id="KW-0472">Membrane</keyword>
<accession>A0A7I8IUJ1</accession>
<gene>
    <name evidence="2" type="ORF">SI7747_06007608</name>
    <name evidence="3" type="ORF">SI8410_06008235</name>
</gene>
<dbReference type="EMBL" id="LR743593">
    <property type="protein sequence ID" value="CAA2621517.1"/>
    <property type="molecule type" value="Genomic_DNA"/>
</dbReference>
<reference evidence="2" key="1">
    <citation type="submission" date="2019-12" db="EMBL/GenBank/DDBJ databases">
        <authorList>
            <person name="Scholz U."/>
            <person name="Mascher M."/>
            <person name="Fiebig A."/>
        </authorList>
    </citation>
    <scope>NUCLEOTIDE SEQUENCE</scope>
</reference>
<evidence type="ECO:0000313" key="2">
    <source>
        <dbReference type="EMBL" id="CAA2621517.1"/>
    </source>
</evidence>
<keyword evidence="1" id="KW-0812">Transmembrane</keyword>
<proteinExistence type="predicted"/>